<dbReference type="EMBL" id="BJOC01000065">
    <property type="protein sequence ID" value="GED23887.1"/>
    <property type="molecule type" value="Genomic_DNA"/>
</dbReference>
<evidence type="ECO:0000313" key="4">
    <source>
        <dbReference type="Proteomes" id="UP000319812"/>
    </source>
</evidence>
<keyword evidence="4" id="KW-1185">Reference proteome</keyword>
<comment type="caution">
    <text evidence="3">The sequence shown here is derived from an EMBL/GenBank/DDBJ whole genome shotgun (WGS) entry which is preliminary data.</text>
</comment>
<name>A0A4Y4F3F3_9GAMM</name>
<sequence length="818" mass="91733">MDRQDQLEAQRQDDLISSGHPGYRSRRQQELEADVARRSEELAERLGTDAESVREFARETSEDHFERVYGSQEGDRFLAQQGIEDVVRLDEMRSFLDEADHWQAEWRSHKEQVGKDLQALLPHWHEFASLLDGEDDTQATLRSSLEHRLFTTLEACGQQGFLEEHYFADTSVAHRLHVTPLSGFINAAAAHWKSAQATLMALMSAKSTPGTRDQWQAHLEQQDQLRLQNLEGLGEDARAVVVTELTAKEKLMGRAPLASVLDETESLNLEERFNALFERTSNGMRHELYTRLSVYQLGWEIPESSVLERLNSLLQRAERLADEVERTSHIERTLERQRKQLPKRIYDSRIRQARAAVRQPRQALAGVLDELAEATYPLDEAGNQAFKVTGLSEQASRAALTERSTVRQALQDQKTWDALLRNEKGEIAPSRAVPVGLSGFMLVLNGYLFSGAIQQWWTARQTGERYTAATLNVASGAFGTIAATASVLEVLHNTRYRRLYEGKSFQVAVQQAAGSLDHLDDWARLTNGAMVGVAWFSFFAAAVDIRRQWIKGQRSHSDRQRLAAGIALAGDVAIVGGTLPIAYAGLRGKAQGMSAAMLRMRLLRLASRLNWLVAAGVILYVTGEALYEYYSLSPLQQWCQESAWGKEKAGWNLEQHRQQLAELHGQPALMRRGEQPERKSAMPVGPEPPANSLNLRLNLPGVEVPNADNLQVGFWGVTRGSQHALHNDLMAHTAITSEAGNCRLDYALDPERVSHWDTLILVVRITSQGASSPTATVAFEIFSRRDAVSPGEDWRPVEPLEGRQASAWQAMPLMPWKH</sequence>
<keyword evidence="2" id="KW-0812">Transmembrane</keyword>
<evidence type="ECO:0000256" key="1">
    <source>
        <dbReference type="SAM" id="MobiDB-lite"/>
    </source>
</evidence>
<dbReference type="AlphaFoldDB" id="A0A4Y4F3F3"/>
<reference evidence="3 4" key="1">
    <citation type="submission" date="2019-06" db="EMBL/GenBank/DDBJ databases">
        <title>Whole genome shotgun sequence of Halomonas halmophila NBRC 15537.</title>
        <authorList>
            <person name="Hosoyama A."/>
            <person name="Uohara A."/>
            <person name="Ohji S."/>
            <person name="Ichikawa N."/>
        </authorList>
    </citation>
    <scope>NUCLEOTIDE SEQUENCE [LARGE SCALE GENOMIC DNA]</scope>
    <source>
        <strain evidence="3 4">NBRC 15537</strain>
    </source>
</reference>
<organism evidence="3 4">
    <name type="scientific">Halomonas halmophila</name>
    <dbReference type="NCBI Taxonomy" id="252"/>
    <lineage>
        <taxon>Bacteria</taxon>
        <taxon>Pseudomonadati</taxon>
        <taxon>Pseudomonadota</taxon>
        <taxon>Gammaproteobacteria</taxon>
        <taxon>Oceanospirillales</taxon>
        <taxon>Halomonadaceae</taxon>
        <taxon>Halomonas</taxon>
    </lineage>
</organism>
<proteinExistence type="predicted"/>
<feature type="transmembrane region" description="Helical" evidence="2">
    <location>
        <begin position="466"/>
        <end position="488"/>
    </location>
</feature>
<dbReference type="RefSeq" id="WP_170214892.1">
    <property type="nucleotide sequence ID" value="NZ_BJOC01000065.1"/>
</dbReference>
<keyword evidence="2" id="KW-0472">Membrane</keyword>
<feature type="region of interest" description="Disordered" evidence="1">
    <location>
        <begin position="1"/>
        <end position="34"/>
    </location>
</feature>
<protein>
    <submittedName>
        <fullName evidence="3">Uncharacterized protein</fullName>
    </submittedName>
</protein>
<evidence type="ECO:0000313" key="3">
    <source>
        <dbReference type="EMBL" id="GED23887.1"/>
    </source>
</evidence>
<feature type="compositionally biased region" description="Basic and acidic residues" evidence="1">
    <location>
        <begin position="1"/>
        <end position="14"/>
    </location>
</feature>
<accession>A0A4Y4F3F3</accession>
<keyword evidence="2" id="KW-1133">Transmembrane helix</keyword>
<dbReference type="Proteomes" id="UP000319812">
    <property type="component" value="Unassembled WGS sequence"/>
</dbReference>
<gene>
    <name evidence="3" type="ORF">HHA01_28640</name>
</gene>
<feature type="transmembrane region" description="Helical" evidence="2">
    <location>
        <begin position="432"/>
        <end position="454"/>
    </location>
</feature>
<evidence type="ECO:0000256" key="2">
    <source>
        <dbReference type="SAM" id="Phobius"/>
    </source>
</evidence>
<feature type="transmembrane region" description="Helical" evidence="2">
    <location>
        <begin position="525"/>
        <end position="543"/>
    </location>
</feature>
<feature type="transmembrane region" description="Helical" evidence="2">
    <location>
        <begin position="564"/>
        <end position="586"/>
    </location>
</feature>